<evidence type="ECO:0000313" key="2">
    <source>
        <dbReference type="Proteomes" id="UP000055019"/>
    </source>
</evidence>
<sequence length="107" mass="12001">MLASRVVITMDNYGYRRPKLVLFPTKPPEPTPGRSEDDYKVYASYRPGSSGRFMGTLKVVRLTDGRLLFPFEGAEEIGPFDTKDAAKQAAMLRGLEIVHLDLRAPEL</sequence>
<keyword evidence="2" id="KW-1185">Reference proteome</keyword>
<organism evidence="1 2">
    <name type="scientific">Caballeronia arvi</name>
    <dbReference type="NCBI Taxonomy" id="1777135"/>
    <lineage>
        <taxon>Bacteria</taxon>
        <taxon>Pseudomonadati</taxon>
        <taxon>Pseudomonadota</taxon>
        <taxon>Betaproteobacteria</taxon>
        <taxon>Burkholderiales</taxon>
        <taxon>Burkholderiaceae</taxon>
        <taxon>Caballeronia</taxon>
    </lineage>
</organism>
<reference evidence="1" key="1">
    <citation type="submission" date="2016-01" db="EMBL/GenBank/DDBJ databases">
        <authorList>
            <person name="Peeters C."/>
        </authorList>
    </citation>
    <scope>NUCLEOTIDE SEQUENCE [LARGE SCALE GENOMIC DNA]</scope>
    <source>
        <strain evidence="1">LMG 29317</strain>
    </source>
</reference>
<comment type="caution">
    <text evidence="1">The sequence shown here is derived from an EMBL/GenBank/DDBJ whole genome shotgun (WGS) entry which is preliminary data.</text>
</comment>
<name>A0A158KYI5_9BURK</name>
<accession>A0A158KYI5</accession>
<protein>
    <submittedName>
        <fullName evidence="1">Uncharacterized protein</fullName>
    </submittedName>
</protein>
<dbReference type="EMBL" id="FCOM02000069">
    <property type="protein sequence ID" value="SAL86184.1"/>
    <property type="molecule type" value="Genomic_DNA"/>
</dbReference>
<proteinExistence type="predicted"/>
<dbReference type="AlphaFoldDB" id="A0A158KYI5"/>
<dbReference type="Proteomes" id="UP000055019">
    <property type="component" value="Unassembled WGS sequence"/>
</dbReference>
<dbReference type="InterPro" id="IPR046569">
    <property type="entry name" value="DUF6723"/>
</dbReference>
<gene>
    <name evidence="1" type="ORF">AWB74_07599</name>
</gene>
<dbReference type="RefSeq" id="WP_327363019.1">
    <property type="nucleotide sequence ID" value="NZ_FCOM02000069.1"/>
</dbReference>
<dbReference type="Pfam" id="PF20484">
    <property type="entry name" value="DUF6723"/>
    <property type="match status" value="1"/>
</dbReference>
<evidence type="ECO:0000313" key="1">
    <source>
        <dbReference type="EMBL" id="SAL86184.1"/>
    </source>
</evidence>